<dbReference type="PANTHER" id="PTHR17490">
    <property type="entry name" value="SUA5"/>
    <property type="match status" value="1"/>
</dbReference>
<dbReference type="GO" id="GO:0061710">
    <property type="term" value="F:L-threonylcarbamoyladenylate synthase"/>
    <property type="evidence" value="ECO:0007669"/>
    <property type="project" value="UniProtKB-EC"/>
</dbReference>
<dbReference type="Gene3D" id="3.90.870.10">
    <property type="entry name" value="DHBP synthase"/>
    <property type="match status" value="1"/>
</dbReference>
<dbReference type="InterPro" id="IPR010923">
    <property type="entry name" value="T(6)A37_SUA5"/>
</dbReference>
<dbReference type="InterPro" id="IPR017945">
    <property type="entry name" value="DHBP_synth_RibB-like_a/b_dom"/>
</dbReference>
<feature type="binding site" evidence="14">
    <location>
        <position position="122"/>
    </location>
    <ligand>
        <name>L-threonine</name>
        <dbReference type="ChEBI" id="CHEBI:57926"/>
    </ligand>
</feature>
<sequence length="362" mass="38186">MELLTTGEADIRRAADGIKAGLLVAFPTETVYGLGADAFNQVALARVFAAKGRPRFDPLIIHIASLETLDRLADLSALTPLMREKAAALMARFWPGPLTLILPKKPEVPDLATSGLPSVAVRCPDHPAALELIRLSTGAVAAPSANPFGRLSPTKAEHVRDQLGDRVDFILDGGRTSVGVESTVLDLSGGSSPAAAAPVPRILRPGGLSREAIEAVIGPVEFLAPGFSASEAAGISDPTAFTPGQSGPVSPGQLKSHYAPITPLVLYSPEAMASLAYSPGELFIFFSPKSRDSWLAVQNRTFPKDLIWTLSDSGSTLDGAANLFDLLHKLDRLEAAYIRVEAAPPYELGPAINDRLSRASTL</sequence>
<dbReference type="KEGG" id="tpi:TREPR_0491"/>
<dbReference type="RefSeq" id="WP_015709525.1">
    <property type="nucleotide sequence ID" value="NC_015578.1"/>
</dbReference>
<dbReference type="EMBL" id="CP001843">
    <property type="protein sequence ID" value="AEF84159.1"/>
    <property type="molecule type" value="Genomic_DNA"/>
</dbReference>
<evidence type="ECO:0000256" key="11">
    <source>
        <dbReference type="ARBA" id="ARBA00029774"/>
    </source>
</evidence>
<dbReference type="InterPro" id="IPR006070">
    <property type="entry name" value="Sua5-like_dom"/>
</dbReference>
<reference evidence="17" key="1">
    <citation type="submission" date="2009-12" db="EMBL/GenBank/DDBJ databases">
        <title>Complete sequence of Treponema primitia strain ZAS-2.</title>
        <authorList>
            <person name="Tetu S.G."/>
            <person name="Matson E."/>
            <person name="Ren Q."/>
            <person name="Seshadri R."/>
            <person name="Elbourne L."/>
            <person name="Hassan K.A."/>
            <person name="Durkin A."/>
            <person name="Radune D."/>
            <person name="Mohamoud Y."/>
            <person name="Shay R."/>
            <person name="Jin S."/>
            <person name="Zhang X."/>
            <person name="Lucey K."/>
            <person name="Ballor N.R."/>
            <person name="Ottesen E."/>
            <person name="Rosenthal R."/>
            <person name="Allen A."/>
            <person name="Leadbetter J.R."/>
            <person name="Paulsen I.T."/>
        </authorList>
    </citation>
    <scope>NUCLEOTIDE SEQUENCE [LARGE SCALE GENOMIC DNA]</scope>
    <source>
        <strain evidence="17">ATCC BAA-887 / DSM 12427 / ZAS-2</strain>
    </source>
</reference>
<feature type="binding site" evidence="14">
    <location>
        <position position="152"/>
    </location>
    <ligand>
        <name>ATP</name>
        <dbReference type="ChEBI" id="CHEBI:30616"/>
    </ligand>
</feature>
<dbReference type="InterPro" id="IPR050156">
    <property type="entry name" value="TC-AMP_synthase_SUA5"/>
</dbReference>
<feature type="binding site" evidence="14">
    <location>
        <position position="204"/>
    </location>
    <ligand>
        <name>ATP</name>
        <dbReference type="ChEBI" id="CHEBI:30616"/>
    </ligand>
</feature>
<dbReference type="STRING" id="545694.TREPR_0491"/>
<evidence type="ECO:0000256" key="8">
    <source>
        <dbReference type="ARBA" id="ARBA00022695"/>
    </source>
</evidence>
<keyword evidence="5 13" id="KW-0963">Cytoplasm</keyword>
<feature type="binding site" evidence="14">
    <location>
        <position position="182"/>
    </location>
    <ligand>
        <name>L-threonine</name>
        <dbReference type="ChEBI" id="CHEBI:57926"/>
    </ligand>
</feature>
<dbReference type="GO" id="GO:0008033">
    <property type="term" value="P:tRNA processing"/>
    <property type="evidence" value="ECO:0007669"/>
    <property type="project" value="UniProtKB-KW"/>
</dbReference>
<dbReference type="Proteomes" id="UP000009223">
    <property type="component" value="Chromosome"/>
</dbReference>
<gene>
    <name evidence="16" type="ordered locus">TREPR_0491</name>
</gene>
<evidence type="ECO:0000256" key="10">
    <source>
        <dbReference type="ARBA" id="ARBA00022840"/>
    </source>
</evidence>
<dbReference type="eggNOG" id="COG0009">
    <property type="taxonomic scope" value="Bacteria"/>
</dbReference>
<evidence type="ECO:0000313" key="17">
    <source>
        <dbReference type="Proteomes" id="UP000009223"/>
    </source>
</evidence>
<evidence type="ECO:0000256" key="9">
    <source>
        <dbReference type="ARBA" id="ARBA00022741"/>
    </source>
</evidence>
<evidence type="ECO:0000256" key="4">
    <source>
        <dbReference type="ARBA" id="ARBA00015492"/>
    </source>
</evidence>
<feature type="binding site" evidence="14">
    <location>
        <position position="62"/>
    </location>
    <ligand>
        <name>L-threonine</name>
        <dbReference type="ChEBI" id="CHEBI:57926"/>
    </ligand>
</feature>
<dbReference type="GO" id="GO:0005737">
    <property type="term" value="C:cytoplasm"/>
    <property type="evidence" value="ECO:0007669"/>
    <property type="project" value="UniProtKB-SubCell"/>
</dbReference>
<keyword evidence="7 13" id="KW-0819">tRNA processing</keyword>
<dbReference type="AlphaFoldDB" id="F5YLE7"/>
<dbReference type="HOGENOM" id="CLU_031397_0_0_12"/>
<dbReference type="GO" id="GO:0003725">
    <property type="term" value="F:double-stranded RNA binding"/>
    <property type="evidence" value="ECO:0007669"/>
    <property type="project" value="UniProtKB-UniRule"/>
</dbReference>
<keyword evidence="10 13" id="KW-0067">ATP-binding</keyword>
<dbReference type="InterPro" id="IPR005145">
    <property type="entry name" value="Sua5_C"/>
</dbReference>
<evidence type="ECO:0000256" key="13">
    <source>
        <dbReference type="PIRNR" id="PIRNR004930"/>
    </source>
</evidence>
<evidence type="ECO:0000313" key="16">
    <source>
        <dbReference type="EMBL" id="AEF84159.1"/>
    </source>
</evidence>
<evidence type="ECO:0000256" key="7">
    <source>
        <dbReference type="ARBA" id="ARBA00022694"/>
    </source>
</evidence>
<comment type="subcellular location">
    <subcellularLocation>
        <location evidence="1 13">Cytoplasm</location>
    </subcellularLocation>
</comment>
<keyword evidence="9 13" id="KW-0547">Nucleotide-binding</keyword>
<dbReference type="GO" id="GO:0005524">
    <property type="term" value="F:ATP binding"/>
    <property type="evidence" value="ECO:0007669"/>
    <property type="project" value="UniProtKB-UniRule"/>
</dbReference>
<proteinExistence type="inferred from homology"/>
<protein>
    <recommendedName>
        <fullName evidence="4 13">Threonylcarbamoyl-AMP synthase</fullName>
        <shortName evidence="13">TC-AMP synthase</shortName>
        <ecNumber evidence="3 13">2.7.7.87</ecNumber>
    </recommendedName>
    <alternativeName>
        <fullName evidence="11 13">L-threonylcarbamoyladenylate synthase</fullName>
    </alternativeName>
</protein>
<comment type="catalytic activity">
    <reaction evidence="12 13">
        <text>L-threonine + hydrogencarbonate + ATP = L-threonylcarbamoyladenylate + diphosphate + H2O</text>
        <dbReference type="Rhea" id="RHEA:36407"/>
        <dbReference type="ChEBI" id="CHEBI:15377"/>
        <dbReference type="ChEBI" id="CHEBI:17544"/>
        <dbReference type="ChEBI" id="CHEBI:30616"/>
        <dbReference type="ChEBI" id="CHEBI:33019"/>
        <dbReference type="ChEBI" id="CHEBI:57926"/>
        <dbReference type="ChEBI" id="CHEBI:73682"/>
        <dbReference type="EC" id="2.7.7.87"/>
    </reaction>
</comment>
<dbReference type="FunFam" id="3.90.870.10:FF:000009">
    <property type="entry name" value="Threonylcarbamoyl-AMP synthase, putative"/>
    <property type="match status" value="1"/>
</dbReference>
<dbReference type="GO" id="GO:0006450">
    <property type="term" value="P:regulation of translational fidelity"/>
    <property type="evidence" value="ECO:0007669"/>
    <property type="project" value="TreeGrafter"/>
</dbReference>
<keyword evidence="17" id="KW-1185">Reference proteome</keyword>
<evidence type="ECO:0000256" key="1">
    <source>
        <dbReference type="ARBA" id="ARBA00004496"/>
    </source>
</evidence>
<evidence type="ECO:0000256" key="12">
    <source>
        <dbReference type="ARBA" id="ARBA00048366"/>
    </source>
</evidence>
<evidence type="ECO:0000256" key="2">
    <source>
        <dbReference type="ARBA" id="ARBA00007663"/>
    </source>
</evidence>
<evidence type="ECO:0000256" key="6">
    <source>
        <dbReference type="ARBA" id="ARBA00022679"/>
    </source>
</evidence>
<dbReference type="PROSITE" id="PS51163">
    <property type="entry name" value="YRDC"/>
    <property type="match status" value="1"/>
</dbReference>
<dbReference type="PANTHER" id="PTHR17490:SF16">
    <property type="entry name" value="THREONYLCARBAMOYL-AMP SYNTHASE"/>
    <property type="match status" value="1"/>
</dbReference>
<feature type="binding site" evidence="14">
    <location>
        <position position="53"/>
    </location>
    <ligand>
        <name>ATP</name>
        <dbReference type="ChEBI" id="CHEBI:30616"/>
    </ligand>
</feature>
<evidence type="ECO:0000259" key="15">
    <source>
        <dbReference type="PROSITE" id="PS51163"/>
    </source>
</evidence>
<evidence type="ECO:0000256" key="3">
    <source>
        <dbReference type="ARBA" id="ARBA00012584"/>
    </source>
</evidence>
<feature type="binding site" evidence="14">
    <location>
        <position position="30"/>
    </location>
    <ligand>
        <name>L-threonine</name>
        <dbReference type="ChEBI" id="CHEBI:57926"/>
    </ligand>
</feature>
<dbReference type="EC" id="2.7.7.87" evidence="3 13"/>
<name>F5YLE7_TREPZ</name>
<dbReference type="GO" id="GO:0000049">
    <property type="term" value="F:tRNA binding"/>
    <property type="evidence" value="ECO:0007669"/>
    <property type="project" value="TreeGrafter"/>
</dbReference>
<dbReference type="NCBIfam" id="TIGR00057">
    <property type="entry name" value="L-threonylcarbamoyladenylate synthase"/>
    <property type="match status" value="1"/>
</dbReference>
<reference evidence="16 17" key="2">
    <citation type="journal article" date="2011" name="ISME J.">
        <title>RNA-seq reveals cooperative metabolic interactions between two termite-gut spirochete species in co-culture.</title>
        <authorList>
            <person name="Rosenthal A.Z."/>
            <person name="Matson E.G."/>
            <person name="Eldar A."/>
            <person name="Leadbetter J.R."/>
        </authorList>
    </citation>
    <scope>NUCLEOTIDE SEQUENCE [LARGE SCALE GENOMIC DNA]</scope>
    <source>
        <strain evidence="17">ATCC BAA-887 / DSM 12427 / ZAS-2</strain>
    </source>
</reference>
<dbReference type="InterPro" id="IPR038385">
    <property type="entry name" value="Sua5/YwlC_C"/>
</dbReference>
<feature type="binding site" evidence="14">
    <location>
        <position position="142"/>
    </location>
    <ligand>
        <name>L-threonine</name>
        <dbReference type="ChEBI" id="CHEBI:57926"/>
    </ligand>
</feature>
<evidence type="ECO:0000256" key="14">
    <source>
        <dbReference type="PIRSR" id="PIRSR004930-1"/>
    </source>
</evidence>
<accession>F5YLE7</accession>
<dbReference type="Gene3D" id="3.40.50.11030">
    <property type="entry name" value="Threonylcarbamoyl-AMP synthase, C-terminal domain"/>
    <property type="match status" value="1"/>
</dbReference>
<comment type="similarity">
    <text evidence="2 13">Belongs to the SUA5 family.</text>
</comment>
<keyword evidence="6 13" id="KW-0808">Transferase</keyword>
<dbReference type="PIRSF" id="PIRSF004930">
    <property type="entry name" value="Tln_factor_SUA5"/>
    <property type="match status" value="1"/>
</dbReference>
<evidence type="ECO:0000256" key="5">
    <source>
        <dbReference type="ARBA" id="ARBA00022490"/>
    </source>
</evidence>
<dbReference type="Pfam" id="PF03481">
    <property type="entry name" value="Sua5_C"/>
    <property type="match status" value="1"/>
</dbReference>
<keyword evidence="8 13" id="KW-0548">Nucleotidyltransferase</keyword>
<dbReference type="Pfam" id="PF01300">
    <property type="entry name" value="Sua5_yciO_yrdC"/>
    <property type="match status" value="1"/>
</dbReference>
<feature type="binding site" evidence="14">
    <location>
        <position position="144"/>
    </location>
    <ligand>
        <name>ATP</name>
        <dbReference type="ChEBI" id="CHEBI:30616"/>
    </ligand>
</feature>
<comment type="function">
    <text evidence="13">Required for the formation of a threonylcarbamoyl group on adenosine at position 37 (t(6)A37) in tRNAs that read codons beginning with adenine.</text>
</comment>
<dbReference type="OrthoDB" id="9814580at2"/>
<organism evidence="16 17">
    <name type="scientific">Treponema primitia (strain ATCC BAA-887 / DSM 12427 / ZAS-2)</name>
    <dbReference type="NCBI Taxonomy" id="545694"/>
    <lineage>
        <taxon>Bacteria</taxon>
        <taxon>Pseudomonadati</taxon>
        <taxon>Spirochaetota</taxon>
        <taxon>Spirochaetia</taxon>
        <taxon>Spirochaetales</taxon>
        <taxon>Treponemataceae</taxon>
        <taxon>Treponema</taxon>
    </lineage>
</organism>
<feature type="domain" description="YrdC-like" evidence="15">
    <location>
        <begin position="8"/>
        <end position="208"/>
    </location>
</feature>
<dbReference type="SUPFAM" id="SSF55821">
    <property type="entry name" value="YrdC/RibB"/>
    <property type="match status" value="1"/>
</dbReference>
<feature type="binding site" evidence="14">
    <location>
        <position position="258"/>
    </location>
    <ligand>
        <name>ATP</name>
        <dbReference type="ChEBI" id="CHEBI:30616"/>
    </ligand>
</feature>